<feature type="coiled-coil region" evidence="1">
    <location>
        <begin position="51"/>
        <end position="99"/>
    </location>
</feature>
<proteinExistence type="predicted"/>
<feature type="region of interest" description="Disordered" evidence="2">
    <location>
        <begin position="1"/>
        <end position="35"/>
    </location>
</feature>
<feature type="coiled-coil region" evidence="1">
    <location>
        <begin position="192"/>
        <end position="219"/>
    </location>
</feature>
<keyword evidence="1" id="KW-0175">Coiled coil</keyword>
<reference evidence="3 4" key="1">
    <citation type="submission" date="2019-04" db="EMBL/GenBank/DDBJ databases">
        <title>Chromosome genome assembly for Takifugu flavidus.</title>
        <authorList>
            <person name="Xiao S."/>
        </authorList>
    </citation>
    <scope>NUCLEOTIDE SEQUENCE [LARGE SCALE GENOMIC DNA]</scope>
    <source>
        <strain evidence="3">HTHZ2018</strain>
        <tissue evidence="3">Muscle</tissue>
    </source>
</reference>
<dbReference type="Proteomes" id="UP000324091">
    <property type="component" value="Chromosome 13"/>
</dbReference>
<sequence>MDTSAESLMSNTLTGVGGSAPDPDPSRPLDCGQSNRDSAILLQMLDFKTHLQEAVEELHARRDAAARFEEQMGELVTENRELEWAKERLQHQRETVAKQHAESVDSVEKKFQAKMKSIEEEKGKCEASVEIKDKEINSLKAELKSAQLLKVNLEKRISGLEQTLLLQSRSKENQLRKLGEVEKRFGILSRQCAAFKQAHEELEQSVDEAVSRNVQLAAANARQEQLITSLTKETKMMKTLVEENAAVRREKLEVVRALQHTQQLLLSQTQAVSRAELELRTEAEQHQALKQEHEVMRERSKTLEDKLAQLTEECAACQRGRDKEAKPGTSQPNHTLEPVPQLFPLFPVCVQQKEELLGHSKRAPEDLQTQETENQLTRVAGGRSEDVKNAGRNGPARNNPE</sequence>
<feature type="region of interest" description="Disordered" evidence="2">
    <location>
        <begin position="357"/>
        <end position="401"/>
    </location>
</feature>
<dbReference type="InterPro" id="IPR031650">
    <property type="entry name" value="CCDC73"/>
</dbReference>
<dbReference type="PANTHER" id="PTHR28660">
    <property type="entry name" value="COILED-COIL DOMAIN-CONTAINING PROTEIN 73"/>
    <property type="match status" value="1"/>
</dbReference>
<name>A0A5C6PDF1_9TELE</name>
<keyword evidence="4" id="KW-1185">Reference proteome</keyword>
<gene>
    <name evidence="3" type="ORF">D4764_13G0009320</name>
</gene>
<evidence type="ECO:0000313" key="3">
    <source>
        <dbReference type="EMBL" id="TWW76270.1"/>
    </source>
</evidence>
<evidence type="ECO:0000256" key="2">
    <source>
        <dbReference type="SAM" id="MobiDB-lite"/>
    </source>
</evidence>
<accession>A0A5C6PDF1</accession>
<protein>
    <submittedName>
        <fullName evidence="3">Coiled-coil domain-containing protein 73</fullName>
    </submittedName>
</protein>
<dbReference type="EMBL" id="RHFK02000005">
    <property type="protein sequence ID" value="TWW76270.1"/>
    <property type="molecule type" value="Genomic_DNA"/>
</dbReference>
<dbReference type="AlphaFoldDB" id="A0A5C6PDF1"/>
<dbReference type="PANTHER" id="PTHR28660:SF1">
    <property type="entry name" value="COILED-COIL DOMAIN-CONTAINING PROTEIN 73"/>
    <property type="match status" value="1"/>
</dbReference>
<feature type="region of interest" description="Disordered" evidence="2">
    <location>
        <begin position="319"/>
        <end position="339"/>
    </location>
</feature>
<evidence type="ECO:0000313" key="4">
    <source>
        <dbReference type="Proteomes" id="UP000324091"/>
    </source>
</evidence>
<feature type="coiled-coil region" evidence="1">
    <location>
        <begin position="129"/>
        <end position="163"/>
    </location>
</feature>
<organism evidence="3 4">
    <name type="scientific">Takifugu flavidus</name>
    <name type="common">sansaifugu</name>
    <dbReference type="NCBI Taxonomy" id="433684"/>
    <lineage>
        <taxon>Eukaryota</taxon>
        <taxon>Metazoa</taxon>
        <taxon>Chordata</taxon>
        <taxon>Craniata</taxon>
        <taxon>Vertebrata</taxon>
        <taxon>Euteleostomi</taxon>
        <taxon>Actinopterygii</taxon>
        <taxon>Neopterygii</taxon>
        <taxon>Teleostei</taxon>
        <taxon>Neoteleostei</taxon>
        <taxon>Acanthomorphata</taxon>
        <taxon>Eupercaria</taxon>
        <taxon>Tetraodontiformes</taxon>
        <taxon>Tetradontoidea</taxon>
        <taxon>Tetraodontidae</taxon>
        <taxon>Takifugu</taxon>
    </lineage>
</organism>
<dbReference type="Pfam" id="PF15818">
    <property type="entry name" value="CCDC73"/>
    <property type="match status" value="1"/>
</dbReference>
<comment type="caution">
    <text evidence="3">The sequence shown here is derived from an EMBL/GenBank/DDBJ whole genome shotgun (WGS) entry which is preliminary data.</text>
</comment>
<evidence type="ECO:0000256" key="1">
    <source>
        <dbReference type="SAM" id="Coils"/>
    </source>
</evidence>
<feature type="compositionally biased region" description="Polar residues" evidence="2">
    <location>
        <begin position="1"/>
        <end position="14"/>
    </location>
</feature>
<feature type="compositionally biased region" description="Polar residues" evidence="2">
    <location>
        <begin position="367"/>
        <end position="377"/>
    </location>
</feature>